<reference evidence="1 2" key="1">
    <citation type="submission" date="2016-11" db="EMBL/GenBank/DDBJ databases">
        <authorList>
            <person name="Jaros S."/>
            <person name="Januszkiewicz K."/>
            <person name="Wedrychowicz H."/>
        </authorList>
    </citation>
    <scope>NUCLEOTIDE SEQUENCE [LARGE SCALE GENOMIC DNA]</scope>
    <source>
        <strain evidence="1 2">DSM 25660</strain>
    </source>
</reference>
<keyword evidence="2" id="KW-1185">Reference proteome</keyword>
<dbReference type="STRING" id="1124188.SAMN05444377_11131"/>
<dbReference type="EMBL" id="FQVQ01000011">
    <property type="protein sequence ID" value="SHF51617.1"/>
    <property type="molecule type" value="Genomic_DNA"/>
</dbReference>
<proteinExistence type="predicted"/>
<dbReference type="PROSITE" id="PS51257">
    <property type="entry name" value="PROKAR_LIPOPROTEIN"/>
    <property type="match status" value="1"/>
</dbReference>
<protein>
    <submittedName>
        <fullName evidence="1">Uncharacterized protein</fullName>
    </submittedName>
</protein>
<dbReference type="AlphaFoldDB" id="A0A1M5CAK0"/>
<name>A0A1M5CAK0_9FLAO</name>
<accession>A0A1M5CAK0</accession>
<dbReference type="Proteomes" id="UP000184147">
    <property type="component" value="Unassembled WGS sequence"/>
</dbReference>
<dbReference type="RefSeq" id="WP_073363763.1">
    <property type="nucleotide sequence ID" value="NZ_FQVQ01000011.1"/>
</dbReference>
<sequence>MDFRLIKLLLFFISVLFFLGCSSINFEKYTPNFGTEKQGWKNNFKTEFFVKCLQKGINNDTLTRILTSKDLLYYNANPLEFQHQWADSLALAVIQNQPLPIFPHCEDCDESREAKKRFICGNCLNYYASRELDSIAEVAYKKHITDKK</sequence>
<evidence type="ECO:0000313" key="2">
    <source>
        <dbReference type="Proteomes" id="UP000184147"/>
    </source>
</evidence>
<dbReference type="OrthoDB" id="1369745at2"/>
<evidence type="ECO:0000313" key="1">
    <source>
        <dbReference type="EMBL" id="SHF51617.1"/>
    </source>
</evidence>
<gene>
    <name evidence="1" type="ORF">SAMN05444377_11131</name>
</gene>
<organism evidence="1 2">
    <name type="scientific">Flavobacterium fontis</name>
    <dbReference type="NCBI Taxonomy" id="1124188"/>
    <lineage>
        <taxon>Bacteria</taxon>
        <taxon>Pseudomonadati</taxon>
        <taxon>Bacteroidota</taxon>
        <taxon>Flavobacteriia</taxon>
        <taxon>Flavobacteriales</taxon>
        <taxon>Flavobacteriaceae</taxon>
        <taxon>Flavobacterium</taxon>
    </lineage>
</organism>